<dbReference type="Gene3D" id="3.30.470.20">
    <property type="entry name" value="ATP-grasp fold, B domain"/>
    <property type="match status" value="1"/>
</dbReference>
<reference evidence="6 8" key="1">
    <citation type="submission" date="2015-04" db="EMBL/GenBank/DDBJ databases">
        <title>Draft genome sequence of Rathayibacter toxicus strain FH-142 (AKA 70134 or CS 32), a Western Australian isolate.</title>
        <authorList>
            <consortium name="Consortium for Microbial Forensics and Genomics (microFORGE)"/>
            <person name="Knight B.M."/>
            <person name="Roberts D.P."/>
            <person name="Lin D."/>
            <person name="Hari K."/>
            <person name="Fletcher J."/>
            <person name="Melcher U."/>
            <person name="Blagden T."/>
            <person name="Luster D.G."/>
            <person name="Sechler A.J."/>
            <person name="Schneider W.L."/>
            <person name="Winegar R.A."/>
        </authorList>
    </citation>
    <scope>NUCLEOTIDE SEQUENCE [LARGE SCALE GENOMIC DNA]</scope>
    <source>
        <strain evidence="6 8">FH142</strain>
    </source>
</reference>
<dbReference type="InterPro" id="IPR052032">
    <property type="entry name" value="ATP-dep_AA_Ligase"/>
</dbReference>
<dbReference type="PROSITE" id="PS50975">
    <property type="entry name" value="ATP_GRASP"/>
    <property type="match status" value="1"/>
</dbReference>
<keyword evidence="1" id="KW-0436">Ligase</keyword>
<accession>A0A0C5B8K0</accession>
<evidence type="ECO:0000256" key="3">
    <source>
        <dbReference type="ARBA" id="ARBA00022840"/>
    </source>
</evidence>
<dbReference type="EMBL" id="PSWU01000004">
    <property type="protein sequence ID" value="PPI16222.1"/>
    <property type="molecule type" value="Genomic_DNA"/>
</dbReference>
<dbReference type="Proteomes" id="UP000052979">
    <property type="component" value="Unassembled WGS sequence"/>
</dbReference>
<evidence type="ECO:0000256" key="2">
    <source>
        <dbReference type="ARBA" id="ARBA00022741"/>
    </source>
</evidence>
<dbReference type="Proteomes" id="UP000237966">
    <property type="component" value="Unassembled WGS sequence"/>
</dbReference>
<evidence type="ECO:0000256" key="4">
    <source>
        <dbReference type="PROSITE-ProRule" id="PRU00409"/>
    </source>
</evidence>
<comment type="caution">
    <text evidence="6">The sequence shown here is derived from an EMBL/GenBank/DDBJ whole genome shotgun (WGS) entry which is preliminary data.</text>
</comment>
<evidence type="ECO:0000313" key="7">
    <source>
        <dbReference type="EMBL" id="PPI16222.1"/>
    </source>
</evidence>
<dbReference type="InterPro" id="IPR011761">
    <property type="entry name" value="ATP-grasp"/>
</dbReference>
<protein>
    <submittedName>
        <fullName evidence="7">ATP-grasp domain-containing protein</fullName>
    </submittedName>
</protein>
<organism evidence="6 8">
    <name type="scientific">Rathayibacter toxicus</name>
    <dbReference type="NCBI Taxonomy" id="145458"/>
    <lineage>
        <taxon>Bacteria</taxon>
        <taxon>Bacillati</taxon>
        <taxon>Actinomycetota</taxon>
        <taxon>Actinomycetes</taxon>
        <taxon>Micrococcales</taxon>
        <taxon>Microbacteriaceae</taxon>
        <taxon>Rathayibacter</taxon>
    </lineage>
</organism>
<evidence type="ECO:0000313" key="8">
    <source>
        <dbReference type="Proteomes" id="UP000052979"/>
    </source>
</evidence>
<dbReference type="EMBL" id="LBFI01000024">
    <property type="protein sequence ID" value="KKM46115.1"/>
    <property type="molecule type" value="Genomic_DNA"/>
</dbReference>
<dbReference type="OrthoDB" id="3342161at2"/>
<dbReference type="PANTHER" id="PTHR43585:SF2">
    <property type="entry name" value="ATP-GRASP ENZYME FSQD"/>
    <property type="match status" value="1"/>
</dbReference>
<dbReference type="STRING" id="145458.APU90_04170"/>
<keyword evidence="2 4" id="KW-0547">Nucleotide-binding</keyword>
<dbReference type="RefSeq" id="WP_027692643.1">
    <property type="nucleotide sequence ID" value="NZ_CP010848.1"/>
</dbReference>
<dbReference type="PATRIC" id="fig|145458.7.peg.546"/>
<name>A0A0C5B8K0_9MICO</name>
<proteinExistence type="predicted"/>
<dbReference type="GO" id="GO:0046872">
    <property type="term" value="F:metal ion binding"/>
    <property type="evidence" value="ECO:0007669"/>
    <property type="project" value="InterPro"/>
</dbReference>
<feature type="domain" description="ATP-grasp" evidence="5">
    <location>
        <begin position="112"/>
        <end position="298"/>
    </location>
</feature>
<evidence type="ECO:0000313" key="9">
    <source>
        <dbReference type="Proteomes" id="UP000237966"/>
    </source>
</evidence>
<evidence type="ECO:0000259" key="5">
    <source>
        <dbReference type="PROSITE" id="PS50975"/>
    </source>
</evidence>
<reference evidence="7 9" key="2">
    <citation type="submission" date="2018-02" db="EMBL/GenBank/DDBJ databases">
        <title>Bacteriophage NCPPB3778 and a type I-E CRISPR drive the evolution of the US Biological Select Agent, Rathayibacter toxicus.</title>
        <authorList>
            <person name="Davis E.W.II."/>
            <person name="Tabima J.F."/>
            <person name="Weisberg A.J."/>
            <person name="Lopes L.D."/>
            <person name="Wiseman M.S."/>
            <person name="Wiseman M.S."/>
            <person name="Pupko T."/>
            <person name="Belcher M.S."/>
            <person name="Sechler A.J."/>
            <person name="Tancos M.A."/>
            <person name="Schroeder B.K."/>
            <person name="Murray T.D."/>
            <person name="Luster D.G."/>
            <person name="Schneider W.L."/>
            <person name="Rogers E."/>
            <person name="Andreote F.D."/>
            <person name="Grunwald N.J."/>
            <person name="Putnam M.L."/>
            <person name="Chang J.H."/>
        </authorList>
    </citation>
    <scope>NUCLEOTIDE SEQUENCE [LARGE SCALE GENOMIC DNA]</scope>
    <source>
        <strain evidence="7 9">FH99</strain>
    </source>
</reference>
<evidence type="ECO:0000256" key="1">
    <source>
        <dbReference type="ARBA" id="ARBA00022598"/>
    </source>
</evidence>
<dbReference type="KEGG" id="rtx:TI83_02305"/>
<gene>
    <name evidence="7" type="ORF">C5C51_02080</name>
    <name evidence="6" type="ORF">VT73_03315</name>
</gene>
<dbReference type="GeneID" id="93667903"/>
<dbReference type="eggNOG" id="COG0026">
    <property type="taxonomic scope" value="Bacteria"/>
</dbReference>
<keyword evidence="3 4" id="KW-0067">ATP-binding</keyword>
<dbReference type="Gene3D" id="3.40.50.20">
    <property type="match status" value="1"/>
</dbReference>
<evidence type="ECO:0000313" key="6">
    <source>
        <dbReference type="EMBL" id="KKM46115.1"/>
    </source>
</evidence>
<dbReference type="AlphaFoldDB" id="A0A0C5B8K0"/>
<keyword evidence="8" id="KW-1185">Reference proteome</keyword>
<dbReference type="KEGG" id="rtc:APU90_04170"/>
<dbReference type="GO" id="GO:0016874">
    <property type="term" value="F:ligase activity"/>
    <property type="evidence" value="ECO:0007669"/>
    <property type="project" value="UniProtKB-KW"/>
</dbReference>
<dbReference type="GO" id="GO:0005524">
    <property type="term" value="F:ATP binding"/>
    <property type="evidence" value="ECO:0007669"/>
    <property type="project" value="UniProtKB-UniRule"/>
</dbReference>
<sequence>MTTRVLLVGAREASGRALAARGARVTCVSDATDSATGPPEWAEEEILLDSVTDVAEVVCAAAQTTISAGPFAAICSGSEFPLLSAAVARDALGTAGLDTATAILLRDKFTQKASIRASGILVADFRIVPGQSAPADLHYPAVVKPLSGGGAAQTFRVDGPDEFAEKTRGSRRWLAEKYVDGRELQIDGAVRKGQLVLFTVARYLSNLLPSHQTELVGAIVIPPRDEPDLYRRAAELTVGALAALGFRDGVFHLEAFDMLDGTLIFSECAGRVSGGAADVAIRLSTGRDIHDEWARAVLNLPSVAKTVWREGVFGDVQLTLPPGIVQSLPTKQDLVRRPGVSAARFHTAVGQTMADARASSDIRAVTAVVGAPDVAGVRRRIRELAAWFTTVARSAQR</sequence>
<dbReference type="PANTHER" id="PTHR43585">
    <property type="entry name" value="FUMIPYRROLE BIOSYNTHESIS PROTEIN C"/>
    <property type="match status" value="1"/>
</dbReference>
<dbReference type="SUPFAM" id="SSF56059">
    <property type="entry name" value="Glutathione synthetase ATP-binding domain-like"/>
    <property type="match status" value="1"/>
</dbReference>